<reference evidence="4 5" key="1">
    <citation type="submission" date="2020-08" db="EMBL/GenBank/DDBJ databases">
        <title>Acidobacteriota in marine sediments use diverse sulfur dissimilation pathways.</title>
        <authorList>
            <person name="Wasmund K."/>
        </authorList>
    </citation>
    <scope>NUCLEOTIDE SEQUENCE [LARGE SCALE GENOMIC DNA]</scope>
    <source>
        <strain evidence="4">MAG AM4</strain>
    </source>
</reference>
<comment type="caution">
    <text evidence="4">The sequence shown here is derived from an EMBL/GenBank/DDBJ whole genome shotgun (WGS) entry which is preliminary data.</text>
</comment>
<proteinExistence type="predicted"/>
<evidence type="ECO:0000313" key="5">
    <source>
        <dbReference type="Proteomes" id="UP000648239"/>
    </source>
</evidence>
<evidence type="ECO:0000256" key="2">
    <source>
        <dbReference type="SAM" id="Phobius"/>
    </source>
</evidence>
<accession>A0A8J6Y140</accession>
<feature type="domain" description="Type 4 fimbrial biogenesis protein PilX N-terminal" evidence="3">
    <location>
        <begin position="13"/>
        <end position="62"/>
    </location>
</feature>
<evidence type="ECO:0000256" key="1">
    <source>
        <dbReference type="SAM" id="MobiDB-lite"/>
    </source>
</evidence>
<sequence length="628" mass="67947">MNGANSKHREGERGAALIVTILVMVILTLLGISFLMLGETENQIAQNEIRSAQALYAGETGARMVKRFFDRPFSNTNVRNPPLAAIDRTLRLLDEDGDPATAALLQNGGSRPMYKQGVDLDANGTDDIFGKPYRGSLAHALLGTEDGPDMRIDEGTTAGANYLAAVSNDLFGAFPGGPGGVQARVTRIDIYSPPYVNVAGTWTRYGMATVKVIARVVQTIGGTEQVLSERMIKAVLNEMPYPGPFGPLHSCANLSFTGDFTVNWGAASSVGTSDLTNNHDKIRASWPRVPPPGERVDALWTADWANYMAAVDGEVIEDPWFRFLSKDFIDPADLAGAVDVLAQQPFPFTWTNPNPVGDGEWPSHDNNPDDGSHSNVFQNMPVVTCPSFEYDLWKTIATSGDSDVHYYVWDNGTSFKEDGIGAAQTFRAITDNEEGLFFFDTVDGVAPNDTDGDGDFDNLTPKITITGGTWGSRGFLYLNSTDFQTKGVTGRAATFNAPGEPWSDTDTDGVYDVGEPYINLNYSTLAALSDDFIIDTTDAYGGGVMRNDKGPDVAGTAALWGILFNNGRFSPTGNATYYGSVVAKSGVGDTAPAAGTPQMYWDESIIKDWPPSTWELPRVMITRWETDL</sequence>
<gene>
    <name evidence="4" type="ORF">IFK94_09900</name>
</gene>
<name>A0A8J6Y140_9BACT</name>
<dbReference type="Proteomes" id="UP000648239">
    <property type="component" value="Unassembled WGS sequence"/>
</dbReference>
<keyword evidence="2" id="KW-1133">Transmembrane helix</keyword>
<keyword evidence="2" id="KW-0812">Transmembrane</keyword>
<dbReference type="EMBL" id="JACXWD010000031">
    <property type="protein sequence ID" value="MBD3868423.1"/>
    <property type="molecule type" value="Genomic_DNA"/>
</dbReference>
<feature type="transmembrane region" description="Helical" evidence="2">
    <location>
        <begin position="15"/>
        <end position="37"/>
    </location>
</feature>
<dbReference type="AlphaFoldDB" id="A0A8J6Y140"/>
<dbReference type="Pfam" id="PF14341">
    <property type="entry name" value="PilX_N"/>
    <property type="match status" value="1"/>
</dbReference>
<evidence type="ECO:0000313" key="4">
    <source>
        <dbReference type="EMBL" id="MBD3868423.1"/>
    </source>
</evidence>
<feature type="region of interest" description="Disordered" evidence="1">
    <location>
        <begin position="354"/>
        <end position="373"/>
    </location>
</feature>
<organism evidence="4 5">
    <name type="scientific">Candidatus Polarisedimenticola svalbardensis</name>
    <dbReference type="NCBI Taxonomy" id="2886004"/>
    <lineage>
        <taxon>Bacteria</taxon>
        <taxon>Pseudomonadati</taxon>
        <taxon>Acidobacteriota</taxon>
        <taxon>Candidatus Polarisedimenticolia</taxon>
        <taxon>Candidatus Polarisedimenticolales</taxon>
        <taxon>Candidatus Polarisedimenticolaceae</taxon>
        <taxon>Candidatus Polarisedimenticola</taxon>
    </lineage>
</organism>
<evidence type="ECO:0000259" key="3">
    <source>
        <dbReference type="Pfam" id="PF14341"/>
    </source>
</evidence>
<dbReference type="InterPro" id="IPR025746">
    <property type="entry name" value="PilX_N_dom"/>
</dbReference>
<feature type="compositionally biased region" description="Basic and acidic residues" evidence="1">
    <location>
        <begin position="361"/>
        <end position="372"/>
    </location>
</feature>
<keyword evidence="2" id="KW-0472">Membrane</keyword>
<protein>
    <submittedName>
        <fullName evidence="4">Pilus assembly PilX N-terminal domain-containing protein</fullName>
    </submittedName>
</protein>